<dbReference type="EMBL" id="BBXM02000002">
    <property type="protein sequence ID" value="GIC87324.1"/>
    <property type="molecule type" value="Genomic_DNA"/>
</dbReference>
<gene>
    <name evidence="2" type="ORF">Aud_003708</name>
</gene>
<dbReference type="AlphaFoldDB" id="A0A8E0QLZ6"/>
<sequence length="112" mass="11257">MSNRDFGRRSPRARGGGRRGRGGRGGGHGGLSNPHAPAAAAPAAADPVPDPVPEADAGPVAGPVATSPPVNTAAADFRFARQNPGHYPDDLLGYTCGQIVVLGTDPYHGDAP</sequence>
<protein>
    <submittedName>
        <fullName evidence="2">Uncharacterized protein</fullName>
    </submittedName>
</protein>
<feature type="compositionally biased region" description="Low complexity" evidence="1">
    <location>
        <begin position="36"/>
        <end position="47"/>
    </location>
</feature>
<feature type="region of interest" description="Disordered" evidence="1">
    <location>
        <begin position="1"/>
        <end position="70"/>
    </location>
</feature>
<name>A0A8E0QLZ6_9EURO</name>
<dbReference type="Proteomes" id="UP000036893">
    <property type="component" value="Unassembled WGS sequence"/>
</dbReference>
<evidence type="ECO:0000256" key="1">
    <source>
        <dbReference type="SAM" id="MobiDB-lite"/>
    </source>
</evidence>
<proteinExistence type="predicted"/>
<feature type="compositionally biased region" description="Low complexity" evidence="1">
    <location>
        <begin position="54"/>
        <end position="65"/>
    </location>
</feature>
<comment type="caution">
    <text evidence="2">The sequence shown here is derived from an EMBL/GenBank/DDBJ whole genome shotgun (WGS) entry which is preliminary data.</text>
</comment>
<reference evidence="2" key="2">
    <citation type="submission" date="2021-01" db="EMBL/GenBank/DDBJ databases">
        <title>Pan-genome distribution and transcriptional activeness of fungal secondary metabolism genes in Aspergillus section Fumigati.</title>
        <authorList>
            <person name="Takahashi H."/>
            <person name="Umemura M."/>
            <person name="Ninomiya A."/>
            <person name="Kusuya Y."/>
            <person name="Urayama S."/>
            <person name="Shimizu M."/>
            <person name="Watanabe A."/>
            <person name="Kamei K."/>
            <person name="Yaguchi T."/>
            <person name="Hagiwara D."/>
        </authorList>
    </citation>
    <scope>NUCLEOTIDE SEQUENCE</scope>
    <source>
        <strain evidence="2">IFM 46973</strain>
    </source>
</reference>
<organism evidence="2 3">
    <name type="scientific">Aspergillus udagawae</name>
    <dbReference type="NCBI Taxonomy" id="91492"/>
    <lineage>
        <taxon>Eukaryota</taxon>
        <taxon>Fungi</taxon>
        <taxon>Dikarya</taxon>
        <taxon>Ascomycota</taxon>
        <taxon>Pezizomycotina</taxon>
        <taxon>Eurotiomycetes</taxon>
        <taxon>Eurotiomycetidae</taxon>
        <taxon>Eurotiales</taxon>
        <taxon>Aspergillaceae</taxon>
        <taxon>Aspergillus</taxon>
        <taxon>Aspergillus subgen. Fumigati</taxon>
    </lineage>
</organism>
<accession>A0A8E0QLZ6</accession>
<feature type="compositionally biased region" description="Basic residues" evidence="1">
    <location>
        <begin position="9"/>
        <end position="22"/>
    </location>
</feature>
<reference evidence="2" key="1">
    <citation type="journal article" date="2015" name="Genome Announc.">
        <title>Draft Genome Sequence of the Pathogenic Filamentous Fungus Aspergillus udagawae Strain IFM 46973T.</title>
        <authorList>
            <person name="Kusuya Y."/>
            <person name="Takahashi-Nakaguchi A."/>
            <person name="Takahashi H."/>
            <person name="Yaguchi T."/>
        </authorList>
    </citation>
    <scope>NUCLEOTIDE SEQUENCE</scope>
    <source>
        <strain evidence="2">IFM 46973</strain>
    </source>
</reference>
<evidence type="ECO:0000313" key="2">
    <source>
        <dbReference type="EMBL" id="GIC87324.1"/>
    </source>
</evidence>
<dbReference type="RefSeq" id="XP_043144590.1">
    <property type="nucleotide sequence ID" value="XM_043288655.1"/>
</dbReference>
<dbReference type="GeneID" id="66991184"/>
<evidence type="ECO:0000313" key="3">
    <source>
        <dbReference type="Proteomes" id="UP000036893"/>
    </source>
</evidence>